<dbReference type="Pfam" id="PF25137">
    <property type="entry name" value="ADH_Fe_C"/>
    <property type="match status" value="1"/>
</dbReference>
<keyword evidence="2" id="KW-0560">Oxidoreductase</keyword>
<accession>A0ABU6NDY3</accession>
<gene>
    <name evidence="2" type="ORF">P4447_17570</name>
</gene>
<dbReference type="RefSeq" id="WP_327969351.1">
    <property type="nucleotide sequence ID" value="NZ_JARMQG010000289.1"/>
</dbReference>
<evidence type="ECO:0000259" key="1">
    <source>
        <dbReference type="Pfam" id="PF25137"/>
    </source>
</evidence>
<dbReference type="PANTHER" id="PTHR11496:SF102">
    <property type="entry name" value="ALCOHOL DEHYDROGENASE 4"/>
    <property type="match status" value="1"/>
</dbReference>
<dbReference type="InterPro" id="IPR018211">
    <property type="entry name" value="ADH_Fe_CS"/>
</dbReference>
<comment type="caution">
    <text evidence="2">The sequence shown here is derived from an EMBL/GenBank/DDBJ whole genome shotgun (WGS) entry which is preliminary data.</text>
</comment>
<protein>
    <submittedName>
        <fullName evidence="2">Iron-containing alcohol dehydrogenase</fullName>
        <ecNumber evidence="2">1.1.1.1</ecNumber>
    </submittedName>
</protein>
<dbReference type="EC" id="1.1.1.1" evidence="2"/>
<dbReference type="SUPFAM" id="SSF56796">
    <property type="entry name" value="Dehydroquinate synthase-like"/>
    <property type="match status" value="1"/>
</dbReference>
<organism evidence="2 3">
    <name type="scientific">Bacillus xiapuensis</name>
    <dbReference type="NCBI Taxonomy" id="2014075"/>
    <lineage>
        <taxon>Bacteria</taxon>
        <taxon>Bacillati</taxon>
        <taxon>Bacillota</taxon>
        <taxon>Bacilli</taxon>
        <taxon>Bacillales</taxon>
        <taxon>Bacillaceae</taxon>
        <taxon>Bacillus</taxon>
    </lineage>
</organism>
<dbReference type="InterPro" id="IPR056798">
    <property type="entry name" value="ADH_Fe_C"/>
</dbReference>
<dbReference type="Proteomes" id="UP001330749">
    <property type="component" value="Unassembled WGS sequence"/>
</dbReference>
<feature type="domain" description="Fe-containing alcohol dehydrogenase-like C-terminal" evidence="1">
    <location>
        <begin position="23"/>
        <end position="104"/>
    </location>
</feature>
<dbReference type="PROSITE" id="PS00913">
    <property type="entry name" value="ADH_IRON_1"/>
    <property type="match status" value="1"/>
</dbReference>
<evidence type="ECO:0000313" key="2">
    <source>
        <dbReference type="EMBL" id="MED3564229.1"/>
    </source>
</evidence>
<dbReference type="EMBL" id="JARMQG010000289">
    <property type="protein sequence ID" value="MED3564229.1"/>
    <property type="molecule type" value="Genomic_DNA"/>
</dbReference>
<dbReference type="GO" id="GO:0004022">
    <property type="term" value="F:alcohol dehydrogenase (NAD+) activity"/>
    <property type="evidence" value="ECO:0007669"/>
    <property type="project" value="UniProtKB-EC"/>
</dbReference>
<keyword evidence="3" id="KW-1185">Reference proteome</keyword>
<dbReference type="InterPro" id="IPR039697">
    <property type="entry name" value="Alcohol_dehydrogenase_Fe"/>
</dbReference>
<evidence type="ECO:0000313" key="3">
    <source>
        <dbReference type="Proteomes" id="UP001330749"/>
    </source>
</evidence>
<name>A0ABU6NDY3_9BACI</name>
<sequence>MKISPKLALVDPELTLTLPKSITASTGMDTLTHAIEAYTCKVALPLSDDLGLYAIELIAKYLPLAVENGHDLKVRKNMLLGSLVAGIALDNTDLGAVHAMAEPLKKIRIYGYF</sequence>
<reference evidence="2 3" key="1">
    <citation type="submission" date="2023-03" db="EMBL/GenBank/DDBJ databases">
        <title>Bacillus Genome Sequencing.</title>
        <authorList>
            <person name="Dunlap C."/>
        </authorList>
    </citation>
    <scope>NUCLEOTIDE SEQUENCE [LARGE SCALE GENOMIC DNA]</scope>
    <source>
        <strain evidence="2 3">B-14544</strain>
    </source>
</reference>
<dbReference type="PANTHER" id="PTHR11496">
    <property type="entry name" value="ALCOHOL DEHYDROGENASE"/>
    <property type="match status" value="1"/>
</dbReference>
<proteinExistence type="predicted"/>
<dbReference type="Gene3D" id="1.20.1090.10">
    <property type="entry name" value="Dehydroquinate synthase-like - alpha domain"/>
    <property type="match status" value="1"/>
</dbReference>